<keyword evidence="6 8" id="KW-0472">Membrane</keyword>
<evidence type="ECO:0000256" key="2">
    <source>
        <dbReference type="ARBA" id="ARBA00022448"/>
    </source>
</evidence>
<dbReference type="Gene3D" id="1.20.1250.20">
    <property type="entry name" value="MFS general substrate transporter like domains"/>
    <property type="match status" value="1"/>
</dbReference>
<dbReference type="OMA" id="PAKSGYM"/>
<evidence type="ECO:0000256" key="3">
    <source>
        <dbReference type="ARBA" id="ARBA00022475"/>
    </source>
</evidence>
<dbReference type="GO" id="GO:0005886">
    <property type="term" value="C:plasma membrane"/>
    <property type="evidence" value="ECO:0007669"/>
    <property type="project" value="UniProtKB-SubCell"/>
</dbReference>
<keyword evidence="2" id="KW-0813">Transport</keyword>
<dbReference type="RefSeq" id="WP_013188664.1">
    <property type="nucleotide sequence ID" value="NZ_CP068112.1"/>
</dbReference>
<dbReference type="GeneID" id="55564393"/>
<dbReference type="AlphaFoldDB" id="A0A2X3AML0"/>
<feature type="domain" description="Major facilitator superfamily (MFS) profile" evidence="9">
    <location>
        <begin position="45"/>
        <end position="493"/>
    </location>
</feature>
<dbReference type="InterPro" id="IPR005829">
    <property type="entry name" value="Sugar_transporter_CS"/>
</dbReference>
<dbReference type="EMBL" id="UASJ01000001">
    <property type="protein sequence ID" value="SQB64129.1"/>
    <property type="molecule type" value="Genomic_DNA"/>
</dbReference>
<protein>
    <submittedName>
        <fullName evidence="10">Multidrug-efflux transporter 3</fullName>
    </submittedName>
</protein>
<feature type="transmembrane region" description="Helical" evidence="8">
    <location>
        <begin position="82"/>
        <end position="99"/>
    </location>
</feature>
<dbReference type="InterPro" id="IPR011701">
    <property type="entry name" value="MFS"/>
</dbReference>
<feature type="transmembrane region" description="Helical" evidence="8">
    <location>
        <begin position="270"/>
        <end position="289"/>
    </location>
</feature>
<evidence type="ECO:0000256" key="1">
    <source>
        <dbReference type="ARBA" id="ARBA00004651"/>
    </source>
</evidence>
<evidence type="ECO:0000256" key="7">
    <source>
        <dbReference type="SAM" id="MobiDB-lite"/>
    </source>
</evidence>
<gene>
    <name evidence="10" type="primary">bmr3</name>
    <name evidence="10" type="ORF">NCTC11820_00460</name>
</gene>
<evidence type="ECO:0000256" key="4">
    <source>
        <dbReference type="ARBA" id="ARBA00022692"/>
    </source>
</evidence>
<feature type="transmembrane region" description="Helical" evidence="8">
    <location>
        <begin position="171"/>
        <end position="193"/>
    </location>
</feature>
<feature type="transmembrane region" description="Helical" evidence="8">
    <location>
        <begin position="343"/>
        <end position="360"/>
    </location>
</feature>
<feature type="compositionally biased region" description="Low complexity" evidence="7">
    <location>
        <begin position="9"/>
        <end position="20"/>
    </location>
</feature>
<keyword evidence="3" id="KW-1003">Cell membrane</keyword>
<keyword evidence="5 8" id="KW-1133">Transmembrane helix</keyword>
<dbReference type="SUPFAM" id="SSF103473">
    <property type="entry name" value="MFS general substrate transporter"/>
    <property type="match status" value="1"/>
</dbReference>
<evidence type="ECO:0000256" key="5">
    <source>
        <dbReference type="ARBA" id="ARBA00022989"/>
    </source>
</evidence>
<feature type="transmembrane region" description="Helical" evidence="8">
    <location>
        <begin position="310"/>
        <end position="331"/>
    </location>
</feature>
<dbReference type="PROSITE" id="PS00216">
    <property type="entry name" value="SUGAR_TRANSPORT_1"/>
    <property type="match status" value="1"/>
</dbReference>
<evidence type="ECO:0000313" key="10">
    <source>
        <dbReference type="EMBL" id="SQB64129.1"/>
    </source>
</evidence>
<dbReference type="CDD" id="cd17321">
    <property type="entry name" value="MFS_MMR_MDR_like"/>
    <property type="match status" value="1"/>
</dbReference>
<sequence length="667" mass="70704">MTVITTIDEPAAAPAYSEAETQNDHENPTGLASLEHTVPNRWGLILALYLAGIFMGALDMGIVNPARTVIQNSLGVDDQAGVWVFTIYTLAYAIAIPVIGKLADVLGRKPVYVLAIALFGIGSLGCGLAQDFQSFGLLLASRVVQAVGGGGMMPVATAAAGVIAPPAKRGMALGLVGMVYGVASVIGGSAGSLIMDIAGTDNWQWIFYINVPIALAVVVLGAMFLDRERAEAGRHLDIPGTVLIVVAITALLWMFQHLDFTDLGYSFQDSNVRVSLLIFAIAGIVFWVTEHRVHDPLINFDYFANIPVGVTLLLGMVAGALMMTVMFIPQFAENSMRLSTGDGGYPTIIIGLASGIAAPISGRLTDKLGPRFVLGLGMLISAISGLLLIFWTSPYPGFLSTSVSIFVMGFGLGFLMGAPLTYLILHLVPSRDANTGQATLSLTRSLATTLAPAIMVGLLATAMGGLSEKVMDVLPKPDMSALSSTMAAAPDGMPGVGNQSSQGQMPPSAGQDSSKNQTSTGNPRGDTQSSVPPRDTINPNFSMSNLPDKLLNRLQSADVTNIVARSKELANYTFASQSNAMKKRLGFVPPALEQARQDYLQDIDAHADTIESTFQLELNRGFIRLFWFYTLVSLFGVLLLFGVPSKKTLDAHIMKTAKTAAKNSLRG</sequence>
<dbReference type="GO" id="GO:0022857">
    <property type="term" value="F:transmembrane transporter activity"/>
    <property type="evidence" value="ECO:0007669"/>
    <property type="project" value="InterPro"/>
</dbReference>
<dbReference type="Pfam" id="PF07690">
    <property type="entry name" value="MFS_1"/>
    <property type="match status" value="1"/>
</dbReference>
<comment type="subcellular location">
    <subcellularLocation>
        <location evidence="1">Cell membrane</location>
        <topology evidence="1">Multi-pass membrane protein</topology>
    </subcellularLocation>
</comment>
<feature type="transmembrane region" description="Helical" evidence="8">
    <location>
        <begin position="42"/>
        <end position="62"/>
    </location>
</feature>
<feature type="transmembrane region" description="Helical" evidence="8">
    <location>
        <begin position="142"/>
        <end position="164"/>
    </location>
</feature>
<dbReference type="InterPro" id="IPR020846">
    <property type="entry name" value="MFS_dom"/>
</dbReference>
<organism evidence="10 11">
    <name type="scientific">Mobiluncus curtisii</name>
    <dbReference type="NCBI Taxonomy" id="2051"/>
    <lineage>
        <taxon>Bacteria</taxon>
        <taxon>Bacillati</taxon>
        <taxon>Actinomycetota</taxon>
        <taxon>Actinomycetes</taxon>
        <taxon>Actinomycetales</taxon>
        <taxon>Actinomycetaceae</taxon>
        <taxon>Mobiluncus</taxon>
    </lineage>
</organism>
<evidence type="ECO:0000256" key="8">
    <source>
        <dbReference type="SAM" id="Phobius"/>
    </source>
</evidence>
<dbReference type="InterPro" id="IPR036259">
    <property type="entry name" value="MFS_trans_sf"/>
</dbReference>
<keyword evidence="4 8" id="KW-0812">Transmembrane</keyword>
<dbReference type="PROSITE" id="PS50850">
    <property type="entry name" value="MFS"/>
    <property type="match status" value="1"/>
</dbReference>
<feature type="transmembrane region" description="Helical" evidence="8">
    <location>
        <begin position="237"/>
        <end position="258"/>
    </location>
</feature>
<name>A0A2X3AML0_9ACTO</name>
<evidence type="ECO:0000259" key="9">
    <source>
        <dbReference type="PROSITE" id="PS50850"/>
    </source>
</evidence>
<dbReference type="Gene3D" id="1.20.1720.10">
    <property type="entry name" value="Multidrug resistance protein D"/>
    <property type="match status" value="1"/>
</dbReference>
<evidence type="ECO:0000256" key="6">
    <source>
        <dbReference type="ARBA" id="ARBA00023136"/>
    </source>
</evidence>
<feature type="transmembrane region" description="Helical" evidence="8">
    <location>
        <begin position="403"/>
        <end position="425"/>
    </location>
</feature>
<feature type="transmembrane region" description="Helical" evidence="8">
    <location>
        <begin position="111"/>
        <end position="130"/>
    </location>
</feature>
<feature type="transmembrane region" description="Helical" evidence="8">
    <location>
        <begin position="446"/>
        <end position="466"/>
    </location>
</feature>
<feature type="compositionally biased region" description="Polar residues" evidence="7">
    <location>
        <begin position="497"/>
        <end position="542"/>
    </location>
</feature>
<dbReference type="Proteomes" id="UP000250245">
    <property type="component" value="Unassembled WGS sequence"/>
</dbReference>
<feature type="transmembrane region" description="Helical" evidence="8">
    <location>
        <begin position="372"/>
        <end position="391"/>
    </location>
</feature>
<feature type="transmembrane region" description="Helical" evidence="8">
    <location>
        <begin position="205"/>
        <end position="225"/>
    </location>
</feature>
<feature type="region of interest" description="Disordered" evidence="7">
    <location>
        <begin position="484"/>
        <end position="542"/>
    </location>
</feature>
<feature type="region of interest" description="Disordered" evidence="7">
    <location>
        <begin position="1"/>
        <end position="31"/>
    </location>
</feature>
<feature type="transmembrane region" description="Helical" evidence="8">
    <location>
        <begin position="626"/>
        <end position="645"/>
    </location>
</feature>
<evidence type="ECO:0000313" key="11">
    <source>
        <dbReference type="Proteomes" id="UP000250245"/>
    </source>
</evidence>
<reference evidence="10 11" key="1">
    <citation type="submission" date="2018-06" db="EMBL/GenBank/DDBJ databases">
        <authorList>
            <consortium name="Pathogen Informatics"/>
            <person name="Doyle S."/>
        </authorList>
    </citation>
    <scope>NUCLEOTIDE SEQUENCE [LARGE SCALE GENOMIC DNA]</scope>
    <source>
        <strain evidence="10 11">NCTC11820</strain>
    </source>
</reference>
<proteinExistence type="predicted"/>
<accession>A0A2X3AML0</accession>
<dbReference type="PANTHER" id="PTHR42718">
    <property type="entry name" value="MAJOR FACILITATOR SUPERFAMILY MULTIDRUG TRANSPORTER MFSC"/>
    <property type="match status" value="1"/>
</dbReference>
<dbReference type="PANTHER" id="PTHR42718:SF46">
    <property type="entry name" value="BLR6921 PROTEIN"/>
    <property type="match status" value="1"/>
</dbReference>